<dbReference type="EMBL" id="QTJU01000010">
    <property type="protein sequence ID" value="RFM26279.1"/>
    <property type="molecule type" value="Genomic_DNA"/>
</dbReference>
<name>A0A3E1NE83_9BACT</name>
<dbReference type="Proteomes" id="UP000261284">
    <property type="component" value="Unassembled WGS sequence"/>
</dbReference>
<dbReference type="OrthoDB" id="384974at2"/>
<dbReference type="RefSeq" id="WP_116849151.1">
    <property type="nucleotide sequence ID" value="NZ_QTJU01000010.1"/>
</dbReference>
<reference evidence="3 4" key="1">
    <citation type="submission" date="2018-08" db="EMBL/GenBank/DDBJ databases">
        <title>Chitinophagaceae sp. K23C18032701, a novel bacterium isolated from forest soil.</title>
        <authorList>
            <person name="Wang C."/>
        </authorList>
    </citation>
    <scope>NUCLEOTIDE SEQUENCE [LARGE SCALE GENOMIC DNA]</scope>
    <source>
        <strain evidence="3 4">K23C18032701</strain>
    </source>
</reference>
<dbReference type="Gene3D" id="3.30.530.20">
    <property type="match status" value="1"/>
</dbReference>
<evidence type="ECO:0000313" key="4">
    <source>
        <dbReference type="Proteomes" id="UP000261284"/>
    </source>
</evidence>
<gene>
    <name evidence="3" type="ORF">DXN05_20430</name>
</gene>
<evidence type="ECO:0000259" key="2">
    <source>
        <dbReference type="Pfam" id="PF08327"/>
    </source>
</evidence>
<dbReference type="InterPro" id="IPR013538">
    <property type="entry name" value="ASHA1/2-like_C"/>
</dbReference>
<comment type="caution">
    <text evidence="3">The sequence shown here is derived from an EMBL/GenBank/DDBJ whole genome shotgun (WGS) entry which is preliminary data.</text>
</comment>
<dbReference type="InterPro" id="IPR023393">
    <property type="entry name" value="START-like_dom_sf"/>
</dbReference>
<accession>A0A3E1NE83</accession>
<evidence type="ECO:0000313" key="3">
    <source>
        <dbReference type="EMBL" id="RFM26279.1"/>
    </source>
</evidence>
<feature type="domain" description="Activator of Hsp90 ATPase homologue 1/2-like C-terminal" evidence="2">
    <location>
        <begin position="16"/>
        <end position="158"/>
    </location>
</feature>
<keyword evidence="4" id="KW-1185">Reference proteome</keyword>
<organism evidence="3 4">
    <name type="scientific">Deminuibacter soli</name>
    <dbReference type="NCBI Taxonomy" id="2291815"/>
    <lineage>
        <taxon>Bacteria</taxon>
        <taxon>Pseudomonadati</taxon>
        <taxon>Bacteroidota</taxon>
        <taxon>Chitinophagia</taxon>
        <taxon>Chitinophagales</taxon>
        <taxon>Chitinophagaceae</taxon>
        <taxon>Deminuibacter</taxon>
    </lineage>
</organism>
<dbReference type="SUPFAM" id="SSF55961">
    <property type="entry name" value="Bet v1-like"/>
    <property type="match status" value="1"/>
</dbReference>
<dbReference type="AlphaFoldDB" id="A0A3E1NE83"/>
<comment type="similarity">
    <text evidence="1">Belongs to the AHA1 family.</text>
</comment>
<sequence length="163" mass="18023">MTTSKDNEVHIAHLFDAPRELVFEAWTNPEHLAAWYAPDNCTARIKHMDVRVGGSFLVCINHPVAGDCWAKGVYLEIAAPSRLVFTLSLADEHGNIVDGQPGTPHANWPRDTTVTLSFEDRGSKTMLLLHQTVSEALAKQTGAHPGWIQMLHKLNNLLVNAHS</sequence>
<dbReference type="CDD" id="cd07814">
    <property type="entry name" value="SRPBCC_CalC_Aha1-like"/>
    <property type="match status" value="1"/>
</dbReference>
<dbReference type="Pfam" id="PF08327">
    <property type="entry name" value="AHSA1"/>
    <property type="match status" value="1"/>
</dbReference>
<protein>
    <submittedName>
        <fullName evidence="3">SRPBCC domain-containing protein</fullName>
    </submittedName>
</protein>
<evidence type="ECO:0000256" key="1">
    <source>
        <dbReference type="ARBA" id="ARBA00006817"/>
    </source>
</evidence>
<proteinExistence type="inferred from homology"/>